<sequence>MAVIKRRPCPKSSDLVNKEEVTVEEVPRKPRIPIHELAKEKIMQSEVEEYEEVQGVQEIEGLDNREEKEVIIDNTQQTNKNYNLEMFHPALSKTISRSNFKVGVISIVNSKCGKKVI</sequence>
<dbReference type="EMBL" id="WNVC01000625">
    <property type="protein sequence ID" value="MDZ5000734.1"/>
    <property type="molecule type" value="Genomic_DNA"/>
</dbReference>
<evidence type="ECO:0000313" key="1">
    <source>
        <dbReference type="EMBL" id="MDZ5000734.1"/>
    </source>
</evidence>
<evidence type="ECO:0000313" key="2">
    <source>
        <dbReference type="Proteomes" id="UP001291306"/>
    </source>
</evidence>
<reference evidence="1" key="1">
    <citation type="submission" date="2019-11" db="EMBL/GenBank/DDBJ databases">
        <title>Characterization of Clostridium perfringens isolates from swine manure treated agricultural soils.</title>
        <authorList>
            <person name="Wushke S.T."/>
        </authorList>
    </citation>
    <scope>NUCLEOTIDE SEQUENCE</scope>
    <source>
        <strain evidence="1">X26</strain>
    </source>
</reference>
<comment type="caution">
    <text evidence="1">The sequence shown here is derived from an EMBL/GenBank/DDBJ whole genome shotgun (WGS) entry which is preliminary data.</text>
</comment>
<accession>A0AAW9II54</accession>
<name>A0AAW9II54_CLOPF</name>
<protein>
    <submittedName>
        <fullName evidence="1">Uncharacterized protein</fullName>
    </submittedName>
</protein>
<proteinExistence type="predicted"/>
<dbReference type="AlphaFoldDB" id="A0AAW9II54"/>
<dbReference type="Proteomes" id="UP001291306">
    <property type="component" value="Unassembled WGS sequence"/>
</dbReference>
<organism evidence="1 2">
    <name type="scientific">Clostridium perfringens</name>
    <dbReference type="NCBI Taxonomy" id="1502"/>
    <lineage>
        <taxon>Bacteria</taxon>
        <taxon>Bacillati</taxon>
        <taxon>Bacillota</taxon>
        <taxon>Clostridia</taxon>
        <taxon>Eubacteriales</taxon>
        <taxon>Clostridiaceae</taxon>
        <taxon>Clostridium</taxon>
    </lineage>
</organism>
<gene>
    <name evidence="1" type="ORF">GNF79_17050</name>
</gene>
<dbReference type="RefSeq" id="WP_322458970.1">
    <property type="nucleotide sequence ID" value="NZ_WNVC01000625.1"/>
</dbReference>